<dbReference type="GeneID" id="61927491"/>
<dbReference type="AlphaFoldDB" id="A0AAP9MGW9"/>
<dbReference type="RefSeq" id="WP_002607743.1">
    <property type="nucleotide sequence ID" value="NZ_BAAACC010000009.1"/>
</dbReference>
<evidence type="ECO:0000313" key="2">
    <source>
        <dbReference type="EMBL" id="QJA04210.1"/>
    </source>
</evidence>
<protein>
    <submittedName>
        <fullName evidence="2">Uncharacterized protein</fullName>
    </submittedName>
</protein>
<evidence type="ECO:0000313" key="3">
    <source>
        <dbReference type="Proteomes" id="UP000503330"/>
    </source>
</evidence>
<gene>
    <name evidence="2" type="ORF">G4D54_18100</name>
</gene>
<dbReference type="Proteomes" id="UP000503330">
    <property type="component" value="Chromosome"/>
</dbReference>
<keyword evidence="1" id="KW-1133">Transmembrane helix</keyword>
<accession>A0AAP9MGW9</accession>
<sequence length="115" mass="13314">MLLINTFVLYSPNFGLPHKGVGIFLVTGFFFFWKGERVESMMKSRIVIDPMIRGGDDLVKRSFRMKNDHGMKLSLQLQKTDISVFYLILCSERAAVLAKHQFHAEISENYITRII</sequence>
<reference evidence="2 3" key="1">
    <citation type="submission" date="2020-02" db="EMBL/GenBank/DDBJ databases">
        <authorList>
            <person name="Kociolek L.K."/>
            <person name="Ozer E.A."/>
        </authorList>
    </citation>
    <scope>NUCLEOTIDE SEQUENCE [LARGE SCALE GENOMIC DNA]</scope>
    <source>
        <strain evidence="2 3">ATCC 14501</strain>
    </source>
</reference>
<evidence type="ECO:0000256" key="1">
    <source>
        <dbReference type="SAM" id="Phobius"/>
    </source>
</evidence>
<dbReference type="EMBL" id="CP048838">
    <property type="protein sequence ID" value="QJA04210.1"/>
    <property type="molecule type" value="Genomic_DNA"/>
</dbReference>
<keyword evidence="1" id="KW-0812">Transmembrane</keyword>
<name>A0AAP9MGW9_CLOIN</name>
<feature type="transmembrane region" description="Helical" evidence="1">
    <location>
        <begin position="16"/>
        <end position="33"/>
    </location>
</feature>
<organism evidence="2 3">
    <name type="scientific">Clostridium innocuum</name>
    <dbReference type="NCBI Taxonomy" id="1522"/>
    <lineage>
        <taxon>Bacteria</taxon>
        <taxon>Bacillati</taxon>
        <taxon>Bacillota</taxon>
        <taxon>Clostridia</taxon>
        <taxon>Eubacteriales</taxon>
        <taxon>Clostridiaceae</taxon>
        <taxon>Clostridium</taxon>
    </lineage>
</organism>
<proteinExistence type="predicted"/>
<keyword evidence="1" id="KW-0472">Membrane</keyword>